<dbReference type="GO" id="GO:0033567">
    <property type="term" value="P:DNA replication, Okazaki fragment processing"/>
    <property type="evidence" value="ECO:0007669"/>
    <property type="project" value="InterPro"/>
</dbReference>
<sequence length="73" mass="8134">MHFYFINAGVEGTGDVCAVQLITKFGSLENLLQCVYQVEEERTRKALITFADQAVLSKNLVIIIAFSSTCYLV</sequence>
<dbReference type="GO" id="GO:0003677">
    <property type="term" value="F:DNA binding"/>
    <property type="evidence" value="ECO:0007669"/>
    <property type="project" value="InterPro"/>
</dbReference>
<dbReference type="Pfam" id="PF01367">
    <property type="entry name" value="5_3_exonuc"/>
    <property type="match status" value="1"/>
</dbReference>
<dbReference type="EMBL" id="KK784909">
    <property type="protein sequence ID" value="KDO64075.1"/>
    <property type="molecule type" value="Genomic_DNA"/>
</dbReference>
<gene>
    <name evidence="2" type="ORF">CISIN_1g035092mg</name>
</gene>
<keyword evidence="3" id="KW-1185">Reference proteome</keyword>
<dbReference type="STRING" id="2711.A0A067FD48"/>
<reference evidence="2 3" key="1">
    <citation type="submission" date="2014-04" db="EMBL/GenBank/DDBJ databases">
        <authorList>
            <consortium name="International Citrus Genome Consortium"/>
            <person name="Gmitter F."/>
            <person name="Chen C."/>
            <person name="Farmerie W."/>
            <person name="Harkins T."/>
            <person name="Desany B."/>
            <person name="Mohiuddin M."/>
            <person name="Kodira C."/>
            <person name="Borodovsky M."/>
            <person name="Lomsadze A."/>
            <person name="Burns P."/>
            <person name="Jenkins J."/>
            <person name="Prochnik S."/>
            <person name="Shu S."/>
            <person name="Chapman J."/>
            <person name="Pitluck S."/>
            <person name="Schmutz J."/>
            <person name="Rokhsar D."/>
        </authorList>
    </citation>
    <scope>NUCLEOTIDE SEQUENCE</scope>
</reference>
<name>A0A067FD48_CITSI</name>
<organism evidence="2 3">
    <name type="scientific">Citrus sinensis</name>
    <name type="common">Sweet orange</name>
    <name type="synonym">Citrus aurantium var. sinensis</name>
    <dbReference type="NCBI Taxonomy" id="2711"/>
    <lineage>
        <taxon>Eukaryota</taxon>
        <taxon>Viridiplantae</taxon>
        <taxon>Streptophyta</taxon>
        <taxon>Embryophyta</taxon>
        <taxon>Tracheophyta</taxon>
        <taxon>Spermatophyta</taxon>
        <taxon>Magnoliopsida</taxon>
        <taxon>eudicotyledons</taxon>
        <taxon>Gunneridae</taxon>
        <taxon>Pentapetalae</taxon>
        <taxon>rosids</taxon>
        <taxon>malvids</taxon>
        <taxon>Sapindales</taxon>
        <taxon>Rutaceae</taxon>
        <taxon>Aurantioideae</taxon>
        <taxon>Citrus</taxon>
    </lineage>
</organism>
<dbReference type="PANTHER" id="PTHR42646">
    <property type="entry name" value="FLAP ENDONUCLEASE XNI"/>
    <property type="match status" value="1"/>
</dbReference>
<evidence type="ECO:0000313" key="2">
    <source>
        <dbReference type="EMBL" id="KDO64075.1"/>
    </source>
</evidence>
<dbReference type="AlphaFoldDB" id="A0A067FD48"/>
<dbReference type="SUPFAM" id="SSF47807">
    <property type="entry name" value="5' to 3' exonuclease, C-terminal subdomain"/>
    <property type="match status" value="1"/>
</dbReference>
<dbReference type="PANTHER" id="PTHR42646:SF2">
    <property type="entry name" value="5'-3' EXONUCLEASE FAMILY PROTEIN"/>
    <property type="match status" value="1"/>
</dbReference>
<feature type="domain" description="5'-3' exonuclease" evidence="1">
    <location>
        <begin position="9"/>
        <end position="63"/>
    </location>
</feature>
<dbReference type="InterPro" id="IPR020045">
    <property type="entry name" value="DNA_polI_H3TH"/>
</dbReference>
<dbReference type="InterPro" id="IPR036279">
    <property type="entry name" value="5-3_exonuclease_C_sf"/>
</dbReference>
<proteinExistence type="predicted"/>
<dbReference type="SMR" id="A0A067FD48"/>
<protein>
    <recommendedName>
        <fullName evidence="1">5'-3' exonuclease domain-containing protein</fullName>
    </recommendedName>
</protein>
<evidence type="ECO:0000259" key="1">
    <source>
        <dbReference type="Pfam" id="PF01367"/>
    </source>
</evidence>
<dbReference type="InterPro" id="IPR038969">
    <property type="entry name" value="FEN"/>
</dbReference>
<evidence type="ECO:0000313" key="3">
    <source>
        <dbReference type="Proteomes" id="UP000027120"/>
    </source>
</evidence>
<accession>A0A067FD48</accession>
<dbReference type="Gene3D" id="1.10.150.20">
    <property type="entry name" value="5' to 3' exonuclease, C-terminal subdomain"/>
    <property type="match status" value="1"/>
</dbReference>
<dbReference type="Proteomes" id="UP000027120">
    <property type="component" value="Unassembled WGS sequence"/>
</dbReference>
<dbReference type="GO" id="GO:0017108">
    <property type="term" value="F:5'-flap endonuclease activity"/>
    <property type="evidence" value="ECO:0007669"/>
    <property type="project" value="InterPro"/>
</dbReference>